<organism evidence="1 2">
    <name type="scientific">Punica granatum</name>
    <name type="common">Pomegranate</name>
    <dbReference type="NCBI Taxonomy" id="22663"/>
    <lineage>
        <taxon>Eukaryota</taxon>
        <taxon>Viridiplantae</taxon>
        <taxon>Streptophyta</taxon>
        <taxon>Embryophyta</taxon>
        <taxon>Tracheophyta</taxon>
        <taxon>Spermatophyta</taxon>
        <taxon>Magnoliopsida</taxon>
        <taxon>eudicotyledons</taxon>
        <taxon>Gunneridae</taxon>
        <taxon>Pentapetalae</taxon>
        <taxon>rosids</taxon>
        <taxon>malvids</taxon>
        <taxon>Myrtales</taxon>
        <taxon>Lythraceae</taxon>
        <taxon>Punica</taxon>
    </lineage>
</organism>
<dbReference type="AlphaFoldDB" id="A0A2I0IEX9"/>
<dbReference type="OrthoDB" id="1750790at2759"/>
<evidence type="ECO:0000313" key="1">
    <source>
        <dbReference type="EMBL" id="PKI42537.1"/>
    </source>
</evidence>
<evidence type="ECO:0008006" key="3">
    <source>
        <dbReference type="Google" id="ProtNLM"/>
    </source>
</evidence>
<sequence>MDPTDLDSSLTEMFNTSMTWSHNQAVLELPINEEVLQDTIPLTLLIKPFGFKPPPPKAIIPRLLQAWNTKKGVIIAPKKYAEDLLICLFKDKRDIKSVERERAWSAQGAHLMISRWDRGLSLEEVKFDSVSFWIQIIGIPPELLSAGNITNLAMRADRVVEIGWKDSPSLPKWYITPKALVRVPVTKPICPGSFINRKSGPAT</sequence>
<gene>
    <name evidence="1" type="ORF">CRG98_037055</name>
</gene>
<comment type="caution">
    <text evidence="1">The sequence shown here is derived from an EMBL/GenBank/DDBJ whole genome shotgun (WGS) entry which is preliminary data.</text>
</comment>
<dbReference type="GeneID" id="116209938"/>
<keyword evidence="2" id="KW-1185">Reference proteome</keyword>
<name>A0A2I0IEX9_PUNGR</name>
<evidence type="ECO:0000313" key="2">
    <source>
        <dbReference type="Proteomes" id="UP000233551"/>
    </source>
</evidence>
<protein>
    <recommendedName>
        <fullName evidence="3">DUF4283 domain-containing protein</fullName>
    </recommendedName>
</protein>
<proteinExistence type="predicted"/>
<dbReference type="Proteomes" id="UP000233551">
    <property type="component" value="Unassembled WGS sequence"/>
</dbReference>
<accession>A0A2I0IEX9</accession>
<dbReference type="EMBL" id="PGOL01003149">
    <property type="protein sequence ID" value="PKI42537.1"/>
    <property type="molecule type" value="Genomic_DNA"/>
</dbReference>
<reference evidence="1 2" key="1">
    <citation type="submission" date="2017-11" db="EMBL/GenBank/DDBJ databases">
        <title>De-novo sequencing of pomegranate (Punica granatum L.) genome.</title>
        <authorList>
            <person name="Akparov Z."/>
            <person name="Amiraslanov A."/>
            <person name="Hajiyeva S."/>
            <person name="Abbasov M."/>
            <person name="Kaur K."/>
            <person name="Hamwieh A."/>
            <person name="Solovyev V."/>
            <person name="Salamov A."/>
            <person name="Braich B."/>
            <person name="Kosarev P."/>
            <person name="Mahmoud A."/>
            <person name="Hajiyev E."/>
            <person name="Babayeva S."/>
            <person name="Izzatullayeva V."/>
            <person name="Mammadov A."/>
            <person name="Mammadov A."/>
            <person name="Sharifova S."/>
            <person name="Ojaghi J."/>
            <person name="Eynullazada K."/>
            <person name="Bayramov B."/>
            <person name="Abdulazimova A."/>
            <person name="Shahmuradov I."/>
        </authorList>
    </citation>
    <scope>NUCLEOTIDE SEQUENCE [LARGE SCALE GENOMIC DNA]</scope>
    <source>
        <strain evidence="2">cv. AG2017</strain>
        <tissue evidence="1">Leaf</tissue>
    </source>
</reference>